<comment type="subcellular location">
    <subcellularLocation>
        <location evidence="1">Cytoplasm</location>
    </subcellularLocation>
</comment>
<evidence type="ECO:0000259" key="8">
    <source>
        <dbReference type="Pfam" id="PF11923"/>
    </source>
</evidence>
<evidence type="ECO:0000256" key="1">
    <source>
        <dbReference type="ARBA" id="ARBA00004496"/>
    </source>
</evidence>
<dbReference type="AlphaFoldDB" id="A0A0M0JPQ3"/>
<feature type="compositionally biased region" description="Low complexity" evidence="6">
    <location>
        <begin position="671"/>
        <end position="686"/>
    </location>
</feature>
<proteinExistence type="inferred from homology"/>
<dbReference type="GO" id="GO:0005737">
    <property type="term" value="C:cytoplasm"/>
    <property type="evidence" value="ECO:0007669"/>
    <property type="project" value="UniProtKB-SubCell"/>
</dbReference>
<dbReference type="InterPro" id="IPR021846">
    <property type="entry name" value="NFACT-C"/>
</dbReference>
<feature type="region of interest" description="Disordered" evidence="6">
    <location>
        <begin position="840"/>
        <end position="892"/>
    </location>
</feature>
<dbReference type="PANTHER" id="PTHR15239:SF6">
    <property type="entry name" value="RIBOSOME QUALITY CONTROL COMPLEX SUBUNIT NEMF"/>
    <property type="match status" value="1"/>
</dbReference>
<feature type="compositionally biased region" description="Basic residues" evidence="6">
    <location>
        <begin position="794"/>
        <end position="805"/>
    </location>
</feature>
<dbReference type="EMBL" id="JWZX01002552">
    <property type="protein sequence ID" value="KOO28559.1"/>
    <property type="molecule type" value="Genomic_DNA"/>
</dbReference>
<dbReference type="GO" id="GO:0072344">
    <property type="term" value="P:rescue of stalled ribosome"/>
    <property type="evidence" value="ECO:0007669"/>
    <property type="project" value="TreeGrafter"/>
</dbReference>
<reference evidence="10" key="1">
    <citation type="journal article" date="2015" name="PLoS Genet.">
        <title>Genome Sequence and Transcriptome Analyses of Chrysochromulina tobin: Metabolic Tools for Enhanced Algal Fitness in the Prominent Order Prymnesiales (Haptophyceae).</title>
        <authorList>
            <person name="Hovde B.T."/>
            <person name="Deodato C.R."/>
            <person name="Hunsperger H.M."/>
            <person name="Ryken S.A."/>
            <person name="Yost W."/>
            <person name="Jha R.K."/>
            <person name="Patterson J."/>
            <person name="Monnat R.J. Jr."/>
            <person name="Barlow S.B."/>
            <person name="Starkenburg S.R."/>
            <person name="Cattolico R.A."/>
        </authorList>
    </citation>
    <scope>NUCLEOTIDE SEQUENCE</scope>
    <source>
        <strain evidence="10">CCMP291</strain>
    </source>
</reference>
<dbReference type="Pfam" id="PF05670">
    <property type="entry name" value="NFACT-R_1"/>
    <property type="match status" value="1"/>
</dbReference>
<feature type="compositionally biased region" description="Basic and acidic residues" evidence="6">
    <location>
        <begin position="1020"/>
        <end position="1044"/>
    </location>
</feature>
<evidence type="ECO:0000259" key="7">
    <source>
        <dbReference type="Pfam" id="PF05670"/>
    </source>
</evidence>
<dbReference type="GO" id="GO:0043023">
    <property type="term" value="F:ribosomal large subunit binding"/>
    <property type="evidence" value="ECO:0007669"/>
    <property type="project" value="TreeGrafter"/>
</dbReference>
<evidence type="ECO:0000313" key="10">
    <source>
        <dbReference type="Proteomes" id="UP000037460"/>
    </source>
</evidence>
<dbReference type="Proteomes" id="UP000037460">
    <property type="component" value="Unassembled WGS sequence"/>
</dbReference>
<name>A0A0M0JPQ3_9EUKA</name>
<feature type="region of interest" description="Disordered" evidence="6">
    <location>
        <begin position="704"/>
        <end position="812"/>
    </location>
</feature>
<dbReference type="Gene3D" id="2.30.310.10">
    <property type="entry name" value="ibrinogen binding protein from staphylococcus aureus domain"/>
    <property type="match status" value="1"/>
</dbReference>
<feature type="domain" description="NFACT RNA-binding" evidence="7">
    <location>
        <begin position="502"/>
        <end position="608"/>
    </location>
</feature>
<dbReference type="PANTHER" id="PTHR15239">
    <property type="entry name" value="NUCLEAR EXPORT MEDIATOR FACTOR NEMF"/>
    <property type="match status" value="1"/>
</dbReference>
<dbReference type="GO" id="GO:1990112">
    <property type="term" value="C:RQC complex"/>
    <property type="evidence" value="ECO:0007669"/>
    <property type="project" value="TreeGrafter"/>
</dbReference>
<dbReference type="InterPro" id="IPR008532">
    <property type="entry name" value="NFACT_RNA-bd"/>
</dbReference>
<feature type="compositionally biased region" description="Basic and acidic residues" evidence="6">
    <location>
        <begin position="840"/>
        <end position="869"/>
    </location>
</feature>
<comment type="similarity">
    <text evidence="2">Belongs to the NEMF family.</text>
</comment>
<evidence type="ECO:0000256" key="4">
    <source>
        <dbReference type="ARBA" id="ARBA00023054"/>
    </source>
</evidence>
<dbReference type="FunFam" id="2.30.310.10:FF:000003">
    <property type="entry name" value="Zinc knuckle domain containing protein"/>
    <property type="match status" value="1"/>
</dbReference>
<feature type="region of interest" description="Disordered" evidence="6">
    <location>
        <begin position="1019"/>
        <end position="1044"/>
    </location>
</feature>
<dbReference type="InterPro" id="IPR051608">
    <property type="entry name" value="RQC_Subunit_NEMF"/>
</dbReference>
<protein>
    <recommendedName>
        <fullName evidence="5">Ribosome quality control complex subunit 2</fullName>
    </recommendedName>
</protein>
<organism evidence="9 10">
    <name type="scientific">Chrysochromulina tobinii</name>
    <dbReference type="NCBI Taxonomy" id="1460289"/>
    <lineage>
        <taxon>Eukaryota</taxon>
        <taxon>Haptista</taxon>
        <taxon>Haptophyta</taxon>
        <taxon>Prymnesiophyceae</taxon>
        <taxon>Prymnesiales</taxon>
        <taxon>Chrysochromulinaceae</taxon>
        <taxon>Chrysochromulina</taxon>
    </lineage>
</organism>
<comment type="caution">
    <text evidence="9">The sequence shown here is derived from an EMBL/GenBank/DDBJ whole genome shotgun (WGS) entry which is preliminary data.</text>
</comment>
<keyword evidence="4" id="KW-0175">Coiled coil</keyword>
<dbReference type="OrthoDB" id="207084at2759"/>
<evidence type="ECO:0000256" key="2">
    <source>
        <dbReference type="ARBA" id="ARBA00008318"/>
    </source>
</evidence>
<evidence type="ECO:0000313" key="9">
    <source>
        <dbReference type="EMBL" id="KOO28559.1"/>
    </source>
</evidence>
<feature type="domain" description="NFACT protein C-terminal" evidence="8">
    <location>
        <begin position="926"/>
        <end position="1010"/>
    </location>
</feature>
<evidence type="ECO:0000256" key="6">
    <source>
        <dbReference type="SAM" id="MobiDB-lite"/>
    </source>
</evidence>
<dbReference type="GO" id="GO:0000049">
    <property type="term" value="F:tRNA binding"/>
    <property type="evidence" value="ECO:0007669"/>
    <property type="project" value="TreeGrafter"/>
</dbReference>
<feature type="region of interest" description="Disordered" evidence="6">
    <location>
        <begin position="665"/>
        <end position="686"/>
    </location>
</feature>
<dbReference type="Pfam" id="PF05833">
    <property type="entry name" value="NFACT_N"/>
    <property type="match status" value="1"/>
</dbReference>
<dbReference type="GO" id="GO:1990116">
    <property type="term" value="P:ribosome-associated ubiquitin-dependent protein catabolic process"/>
    <property type="evidence" value="ECO:0007669"/>
    <property type="project" value="TreeGrafter"/>
</dbReference>
<dbReference type="Pfam" id="PF11923">
    <property type="entry name" value="NFACT-C"/>
    <property type="match status" value="1"/>
</dbReference>
<evidence type="ECO:0000256" key="5">
    <source>
        <dbReference type="ARBA" id="ARBA00070414"/>
    </source>
</evidence>
<sequence>MVLALQSEMVGYRVINVYDLDPKTYILKLAKPDSKMTLLVQSGIRLHTTAYARDKEPTPSVFTLKLRKHLNQRRVNKIEQLGSDRVIVLTCGEGDFESHLVVELYDKGNIVLTDKDHIIITLLRNSKFDVESKLTVGEPYSIVPRQESSAVSAEALSEAMQAADGGTTAIKLMMRQLPLGKEMAEHALVSSELPLNTKMNTSPWKDGALLRRLETAITNANTMLEAVAAQPGGIIVLKQAQSSAASGAGAGGDDQASVSAGATASPEAGEAAIAYDEFAPFELAQHAARQLVRFASFSEAVDEYFSKVEVQKMEAAVAQQQNAAWKKVDKIRQAQEARVNELVAKEEEDMAKARLIELNAAAVDTLLSLLRNGVTSGMDWGELQTLIADAAKAGDELASMVHSLDLLHKQVTLVLTEEGDDEGEDVLTRPATAVKLDITLSALANARSYYTQRKAAAVKTAKTGQAAEQVVRQAEKKAAHAVASMKVQTCIRQVRTPFWWEKFDWFISSENLLVLLAKDLQQTDMLVRRHLRAKDTYVHADVQGAPVCVVKCGAGLETVPQLTLAQAGDAVMCRSDAWTSRAVTSAWWAPAHEVTKQDRDGSLLPTGMHRVLGQRNYLPPSQNLMGLGILFRVALPNVAAHLDERRVRGAVREADGTVVRLGLSGGLRVTPSAPSASRAASSAAAPAVVDINDSVEAMADEEGIDDGASDATSVSLRGAHRLTAKQRRQAKKGKLVDGGKGSGGSMADEADEAPSDVPRANEPPPPAPKGDRGAQKNNGKAAVAAEETRQQLARGKHGKLKKMKAKYADQDEEDTQLALDLLGSAGKSKKQLAVEEKYAQAEKQRAEAEAKARRQKEKQQRQLEREKALSKQRTGRSLTEGALAADEAADDEEVDAVETFGELASLLEEPSMGALPEDRRALVVAQDTLTAHPKDEDTLLFAIPVCAPYAVLTGYRYKIKLTPGNQKRGKAAKQAVGLLSASAASGRERDLMRAVPDDELVRVMIGSVKVAAAGKMLQAQKRDAKARAKEAAKERANPKEPLES</sequence>
<feature type="compositionally biased region" description="Basic residues" evidence="6">
    <location>
        <begin position="718"/>
        <end position="733"/>
    </location>
</feature>
<keyword evidence="3" id="KW-0963">Cytoplasm</keyword>
<keyword evidence="10" id="KW-1185">Reference proteome</keyword>
<gene>
    <name evidence="9" type="ORF">Ctob_010965</name>
</gene>
<accession>A0A0M0JPQ3</accession>
<evidence type="ECO:0000256" key="3">
    <source>
        <dbReference type="ARBA" id="ARBA00022490"/>
    </source>
</evidence>